<sequence length="258" mass="29590">MNYDKFILFGDSITQFSNQIVDGFALQPALQETYIRRLDILNRGFSGYNSEHARLILPKILESELNESKDNVKMMTIFFGTNDGFIDNNPIQPVELSRYKENIAYLVELALKNNVKPIVIGPSLHDPNILAESSGGEVQTEVATCERYWHYAQGAKNVCQKYNVPFIDLWEEFRNDGGWTKEQLFSFRKDSPESQVGSLGSYLNDGIHFTPKAYKILHTAIMNTIEQHYPEFLPESLPYKLAYWGDIDPKSLKSIFKT</sequence>
<gene>
    <name evidence="2" type="ORF">FOB60_000023</name>
</gene>
<protein>
    <submittedName>
        <fullName evidence="2">GDSL-like Lipase/Acylhydrolase family protein</fullName>
    </submittedName>
</protein>
<evidence type="ECO:0000313" key="2">
    <source>
        <dbReference type="EMBL" id="KAF6058441.1"/>
    </source>
</evidence>
<organism evidence="2 3">
    <name type="scientific">Candida parapsilosis</name>
    <name type="common">Yeast</name>
    <dbReference type="NCBI Taxonomy" id="5480"/>
    <lineage>
        <taxon>Eukaryota</taxon>
        <taxon>Fungi</taxon>
        <taxon>Dikarya</taxon>
        <taxon>Ascomycota</taxon>
        <taxon>Saccharomycotina</taxon>
        <taxon>Pichiomycetes</taxon>
        <taxon>Debaryomycetaceae</taxon>
        <taxon>Candida/Lodderomyces clade</taxon>
        <taxon>Candida</taxon>
    </lineage>
</organism>
<evidence type="ECO:0000313" key="3">
    <source>
        <dbReference type="Proteomes" id="UP000590412"/>
    </source>
</evidence>
<dbReference type="PANTHER" id="PTHR14209:SF19">
    <property type="entry name" value="ISOAMYL ACETATE-HYDROLYZING ESTERASE 1 HOMOLOG"/>
    <property type="match status" value="1"/>
</dbReference>
<dbReference type="OrthoDB" id="671439at2759"/>
<dbReference type="SUPFAM" id="SSF52266">
    <property type="entry name" value="SGNH hydrolase"/>
    <property type="match status" value="1"/>
</dbReference>
<accession>A0A8X7TD83</accession>
<dbReference type="Gene3D" id="3.40.50.1110">
    <property type="entry name" value="SGNH hydrolase"/>
    <property type="match status" value="1"/>
</dbReference>
<dbReference type="InterPro" id="IPR013830">
    <property type="entry name" value="SGNH_hydro"/>
</dbReference>
<dbReference type="Proteomes" id="UP000590412">
    <property type="component" value="Unassembled WGS sequence"/>
</dbReference>
<dbReference type="InterPro" id="IPR036514">
    <property type="entry name" value="SGNH_hydro_sf"/>
</dbReference>
<dbReference type="PANTHER" id="PTHR14209">
    <property type="entry name" value="ISOAMYL ACETATE-HYDROLYZING ESTERASE 1"/>
    <property type="match status" value="1"/>
</dbReference>
<feature type="domain" description="SGNH hydrolase-type esterase" evidence="1">
    <location>
        <begin position="8"/>
        <end position="216"/>
    </location>
</feature>
<dbReference type="AlphaFoldDB" id="A0A8X7TD83"/>
<dbReference type="InterPro" id="IPR045136">
    <property type="entry name" value="Iah1-like"/>
</dbReference>
<reference evidence="2" key="1">
    <citation type="submission" date="2020-03" db="EMBL/GenBank/DDBJ databases">
        <title>FDA dAtabase for Regulatory Grade micrObial Sequences (FDA-ARGOS): Supporting development and validation of Infectious Disease Dx tests.</title>
        <authorList>
            <person name="Campos J."/>
            <person name="Goldberg B."/>
            <person name="Tallon L."/>
            <person name="Sadzewicz L."/>
            <person name="Vavikolanu K."/>
            <person name="Mehta A."/>
            <person name="Aluvathingal J."/>
            <person name="Nadendla S."/>
            <person name="Nandy P."/>
            <person name="Geyer C."/>
            <person name="Yan Y."/>
            <person name="Sichtig H."/>
        </authorList>
    </citation>
    <scope>NUCLEOTIDE SEQUENCE [LARGE SCALE GENOMIC DNA]</scope>
    <source>
        <strain evidence="2">FDAARGOS_652</strain>
    </source>
</reference>
<evidence type="ECO:0000259" key="1">
    <source>
        <dbReference type="Pfam" id="PF13472"/>
    </source>
</evidence>
<proteinExistence type="predicted"/>
<dbReference type="EMBL" id="JABWAB010000001">
    <property type="protein sequence ID" value="KAF6058441.1"/>
    <property type="molecule type" value="Genomic_DNA"/>
</dbReference>
<dbReference type="CDD" id="cd01838">
    <property type="entry name" value="Isoamyl_acetate_hydrolase_like"/>
    <property type="match status" value="1"/>
</dbReference>
<comment type="caution">
    <text evidence="2">The sequence shown here is derived from an EMBL/GenBank/DDBJ whole genome shotgun (WGS) entry which is preliminary data.</text>
</comment>
<dbReference type="Pfam" id="PF13472">
    <property type="entry name" value="Lipase_GDSL_2"/>
    <property type="match status" value="1"/>
</dbReference>
<name>A0A8X7TD83_CANPA</name>